<dbReference type="SMART" id="SM00099">
    <property type="entry name" value="btg1"/>
    <property type="match status" value="1"/>
</dbReference>
<dbReference type="PANTHER" id="PTHR22978">
    <property type="entry name" value="B-CELL TRANSLOCATION GENE"/>
    <property type="match status" value="1"/>
</dbReference>
<comment type="similarity">
    <text evidence="1">Belongs to the BTG family.</text>
</comment>
<sequence length="156" mass="17871">MKKEIRSAVNFLKNLLRTRNITDQRLDVFAKQLHDVLKLHYQQHWFPENPHKGSAYRCLRTCCNRMDPLIARAGELAGLSLTELHDLLPKELTIWIDPADVSYRIGEEGSICVLYECTNNSTKFSADLLRSCKDEVMGLNFTADHLHPRFAVAACL</sequence>
<accession>A0ABM0GVL9</accession>
<dbReference type="Gene3D" id="3.90.640.90">
    <property type="entry name" value="Anti-proliferative protein, N-terminal domain"/>
    <property type="match status" value="1"/>
</dbReference>
<proteinExistence type="inferred from homology"/>
<gene>
    <name evidence="4" type="primary">LOC100374844</name>
</gene>
<dbReference type="InterPro" id="IPR002087">
    <property type="entry name" value="Anti_prolifrtn"/>
</dbReference>
<evidence type="ECO:0000313" key="3">
    <source>
        <dbReference type="Proteomes" id="UP000694865"/>
    </source>
</evidence>
<evidence type="ECO:0000256" key="1">
    <source>
        <dbReference type="ARBA" id="ARBA00007989"/>
    </source>
</evidence>
<name>A0ABM0GVL9_SACKO</name>
<dbReference type="Proteomes" id="UP000694865">
    <property type="component" value="Unplaced"/>
</dbReference>
<dbReference type="SUPFAM" id="SSF160696">
    <property type="entry name" value="BTG domain-like"/>
    <property type="match status" value="1"/>
</dbReference>
<dbReference type="InterPro" id="IPR036054">
    <property type="entry name" value="BTG-like_sf"/>
</dbReference>
<dbReference type="Pfam" id="PF07742">
    <property type="entry name" value="BTG"/>
    <property type="match status" value="1"/>
</dbReference>
<dbReference type="PRINTS" id="PR00310">
    <property type="entry name" value="ANTIPRLFBTG1"/>
</dbReference>
<feature type="domain" description="Anti-proliferative protein" evidence="2">
    <location>
        <begin position="1"/>
        <end position="108"/>
    </location>
</feature>
<dbReference type="RefSeq" id="XP_002738308.1">
    <property type="nucleotide sequence ID" value="XM_002738262.2"/>
</dbReference>
<protein>
    <submittedName>
        <fullName evidence="4">Protein BTG2-like</fullName>
    </submittedName>
</protein>
<dbReference type="InterPro" id="IPR033332">
    <property type="entry name" value="BTG"/>
</dbReference>
<keyword evidence="3" id="KW-1185">Reference proteome</keyword>
<reference evidence="4" key="1">
    <citation type="submission" date="2025-08" db="UniProtKB">
        <authorList>
            <consortium name="RefSeq"/>
        </authorList>
    </citation>
    <scope>IDENTIFICATION</scope>
    <source>
        <tissue evidence="4">Testes</tissue>
    </source>
</reference>
<organism evidence="3 4">
    <name type="scientific">Saccoglossus kowalevskii</name>
    <name type="common">Acorn worm</name>
    <dbReference type="NCBI Taxonomy" id="10224"/>
    <lineage>
        <taxon>Eukaryota</taxon>
        <taxon>Metazoa</taxon>
        <taxon>Hemichordata</taxon>
        <taxon>Enteropneusta</taxon>
        <taxon>Harrimaniidae</taxon>
        <taxon>Saccoglossus</taxon>
    </lineage>
</organism>
<dbReference type="PANTHER" id="PTHR22978:SF22">
    <property type="entry name" value="BTG FAMILY PROTEIN"/>
    <property type="match status" value="1"/>
</dbReference>
<evidence type="ECO:0000259" key="2">
    <source>
        <dbReference type="SMART" id="SM00099"/>
    </source>
</evidence>
<dbReference type="GeneID" id="100374844"/>
<evidence type="ECO:0000313" key="4">
    <source>
        <dbReference type="RefSeq" id="XP_002738308.1"/>
    </source>
</evidence>